<sequence>MSKIGGDVTPQKFSQKNVALLCAELRAMEESQRFSHNNFGEVLRTLAESMIWSDKNGTSCFDIFLEQDIMSTLESIVTNVASPSTVKAQVLQFITLLLHNITWQPYIYYICSKNRLNRMISIDFSENDDELLSVYVSFLKSLALRCDENTVQFFFIQQLGVFPLLEYGIKLINTPDRMARAAARQVVISVAQIPGPGLSAFMENAMQDVFRSITAELWHQINVVSSVVNRFLTAVAGSGITPPLPTVGSLRDNMEDVVDDLFYINDLFAVPHAFAQKGLEVALVEKVIDPLMTSIEASVSTSPSDSSPAVAAVHPSVALHVLARWLLLNKEERIRKVVCDRLLGGGDSQHAECLLRRVLREGCMQCLSAALLLVGIMVKIGVFGEGEEAREAVDNPTYGEGGTSEASTEVMNVDDMMGILNERFESDNGGFLHNRYTDQPSEVVPPCETFLSEIQQKMGCTTRGLWCVWVLGALYRLIRCSLLTRLSIFEAALAFLGDLAPDPRTNNVVFAGLLFLAERMVKMRLLVYYDVLKQRRSESSMREVSTDKECLRLACEALFLEMEGAYSAKGSCVECSLESITQDASLLLPLLPHLDSTPTEKPCCGGGPVCDAERYTDIQKTVGAMVQCCNRAAHDKEEQRDKEFSLLARIHYVAHGKLPDGCKFLSQLGYYSLQHSVASCVCLPLANLIQVRCDLVKEVVPGRGTSRAIVAGTPMCMVLLKTEIIFVTCRESDSCFRRDVIHGPVVFAMQNIYVNAALSRLPFGVVFTHFLPANSVRLHVAFRSSSVAQRIVNLVNKQCTYWRCHGAALVYNNFGPGATKANASP</sequence>
<evidence type="ECO:0000256" key="1">
    <source>
        <dbReference type="ARBA" id="ARBA00023006"/>
    </source>
</evidence>
<reference evidence="3" key="1">
    <citation type="journal article" date="2012" name="Proc. Natl. Acad. Sci. U.S.A.">
        <title>Antigenic diversity is generated by distinct evolutionary mechanisms in African trypanosome species.</title>
        <authorList>
            <person name="Jackson A.P."/>
            <person name="Berry A."/>
            <person name="Aslett M."/>
            <person name="Allison H.C."/>
            <person name="Burton P."/>
            <person name="Vavrova-Anderson J."/>
            <person name="Brown R."/>
            <person name="Browne H."/>
            <person name="Corton N."/>
            <person name="Hauser H."/>
            <person name="Gamble J."/>
            <person name="Gilderthorp R."/>
            <person name="Marcello L."/>
            <person name="McQuillan J."/>
            <person name="Otto T.D."/>
            <person name="Quail M.A."/>
            <person name="Sanders M.J."/>
            <person name="van Tonder A."/>
            <person name="Ginger M.L."/>
            <person name="Field M.C."/>
            <person name="Barry J.D."/>
            <person name="Hertz-Fowler C."/>
            <person name="Berriman M."/>
        </authorList>
    </citation>
    <scope>NUCLEOTIDE SEQUENCE</scope>
    <source>
        <strain evidence="3">IL3000</strain>
    </source>
</reference>
<dbReference type="GO" id="GO:1901096">
    <property type="term" value="P:regulation of autophagosome maturation"/>
    <property type="evidence" value="ECO:0007669"/>
    <property type="project" value="TreeGrafter"/>
</dbReference>
<dbReference type="GO" id="GO:0007034">
    <property type="term" value="P:vacuolar transport"/>
    <property type="evidence" value="ECO:0007669"/>
    <property type="project" value="TreeGrafter"/>
</dbReference>
<dbReference type="PANTHER" id="PTHR21481:SF0">
    <property type="entry name" value="PROTEIN CLEC16A"/>
    <property type="match status" value="1"/>
</dbReference>
<feature type="domain" description="FPL" evidence="2">
    <location>
        <begin position="43"/>
        <end position="190"/>
    </location>
</feature>
<dbReference type="GO" id="GO:0005770">
    <property type="term" value="C:late endosome"/>
    <property type="evidence" value="ECO:0007669"/>
    <property type="project" value="TreeGrafter"/>
</dbReference>
<dbReference type="PANTHER" id="PTHR21481">
    <property type="entry name" value="PROTEIN CLEC16A"/>
    <property type="match status" value="1"/>
</dbReference>
<dbReference type="GO" id="GO:0005794">
    <property type="term" value="C:Golgi apparatus"/>
    <property type="evidence" value="ECO:0007669"/>
    <property type="project" value="TreeGrafter"/>
</dbReference>
<gene>
    <name evidence="3" type="ORF">TCIL3000_9_3780</name>
</gene>
<dbReference type="EMBL" id="HE575322">
    <property type="protein sequence ID" value="CCC92978.1"/>
    <property type="molecule type" value="Genomic_DNA"/>
</dbReference>
<accession>G0UUB4</accession>
<evidence type="ECO:0000313" key="3">
    <source>
        <dbReference type="EMBL" id="CCC92978.1"/>
    </source>
</evidence>
<keyword evidence="1" id="KW-0072">Autophagy</keyword>
<dbReference type="AlphaFoldDB" id="G0UUB4"/>
<dbReference type="GO" id="GO:0006914">
    <property type="term" value="P:autophagy"/>
    <property type="evidence" value="ECO:0007669"/>
    <property type="project" value="UniProtKB-KW"/>
</dbReference>
<dbReference type="GO" id="GO:0016197">
    <property type="term" value="P:endosomal transport"/>
    <property type="evidence" value="ECO:0007669"/>
    <property type="project" value="TreeGrafter"/>
</dbReference>
<evidence type="ECO:0000259" key="2">
    <source>
        <dbReference type="Pfam" id="PF09758"/>
    </source>
</evidence>
<proteinExistence type="predicted"/>
<dbReference type="VEuPathDB" id="TriTrypDB:TcIL3000_9_3780"/>
<protein>
    <recommendedName>
        <fullName evidence="2">FPL domain-containing protein</fullName>
    </recommendedName>
</protein>
<name>G0UUB4_TRYCI</name>
<dbReference type="Pfam" id="PF09758">
    <property type="entry name" value="FPL"/>
    <property type="match status" value="1"/>
</dbReference>
<dbReference type="InterPro" id="IPR019155">
    <property type="entry name" value="CLEC16A/TT9_N"/>
</dbReference>
<dbReference type="InterPro" id="IPR039272">
    <property type="entry name" value="CLEC16A/TT9"/>
</dbReference>
<organism evidence="3">
    <name type="scientific">Trypanosoma congolense (strain IL3000)</name>
    <dbReference type="NCBI Taxonomy" id="1068625"/>
    <lineage>
        <taxon>Eukaryota</taxon>
        <taxon>Discoba</taxon>
        <taxon>Euglenozoa</taxon>
        <taxon>Kinetoplastea</taxon>
        <taxon>Metakinetoplastina</taxon>
        <taxon>Trypanosomatida</taxon>
        <taxon>Trypanosomatidae</taxon>
        <taxon>Trypanosoma</taxon>
        <taxon>Nannomonas</taxon>
    </lineage>
</organism>